<protein>
    <recommendedName>
        <fullName evidence="3">Porin</fullName>
    </recommendedName>
</protein>
<dbReference type="KEGG" id="hmi:soil367_18065"/>
<dbReference type="Proteomes" id="UP000298049">
    <property type="component" value="Chromosome"/>
</dbReference>
<evidence type="ECO:0008006" key="3">
    <source>
        <dbReference type="Google" id="ProtNLM"/>
    </source>
</evidence>
<gene>
    <name evidence="1" type="ORF">soil367_18065</name>
</gene>
<dbReference type="AlphaFoldDB" id="A0A4P7XN14"/>
<evidence type="ECO:0000313" key="1">
    <source>
        <dbReference type="EMBL" id="QCF27677.1"/>
    </source>
</evidence>
<keyword evidence="2" id="KW-1185">Reference proteome</keyword>
<sequence>MFLIACAAPLHADDFSPSWRWNAFASQGAIHTSDNNFFGRSDDSVSTEFRELGLLLGAEPLQDLQLSAQFLSREAGEVDETDFQVDYAFATYDFYAGVDALFGIKAGRIRAPVGFYNETRDVAHTRPSILLPQSVYPERLRDLTFSRDGVQLFGSYQFGLSSLNLDLSYAELNISGDDYPELVGIDSLPGEVETPYAPMARLIYDWDLGRARLGVTYADFSATYKPIPGQELDISFDYWVLSAEYNAARWSLIAEYSTFDSNLEDIGNLNALLGGSMPMDPAALEGYGGLSGYDSADLAELGALAGGNLRYSTKGFGYYIQGVYRITPAWDAFLRWDVTYSDEEDRDNPFLYTKDVTTGVGWRLDSNWLMRAEWHVIEGNSILSTRENRPQDLKKYWQMVLFQISYRI</sequence>
<name>A0A4P7XN14_9ALTE</name>
<dbReference type="SUPFAM" id="SSF56935">
    <property type="entry name" value="Porins"/>
    <property type="match status" value="1"/>
</dbReference>
<proteinExistence type="predicted"/>
<organism evidence="1 2">
    <name type="scientific">Hydrocarboniclastica marina</name>
    <dbReference type="NCBI Taxonomy" id="2259620"/>
    <lineage>
        <taxon>Bacteria</taxon>
        <taxon>Pseudomonadati</taxon>
        <taxon>Pseudomonadota</taxon>
        <taxon>Gammaproteobacteria</taxon>
        <taxon>Alteromonadales</taxon>
        <taxon>Alteromonadaceae</taxon>
        <taxon>Hydrocarboniclastica</taxon>
    </lineage>
</organism>
<evidence type="ECO:0000313" key="2">
    <source>
        <dbReference type="Proteomes" id="UP000298049"/>
    </source>
</evidence>
<reference evidence="1 2" key="1">
    <citation type="submission" date="2018-07" db="EMBL/GenBank/DDBJ databases">
        <title>Marsedoiliclastica nanhaica gen. nov. sp. nov., a novel marine hydrocarbonoclastic bacterium isolated from an in-situ enriched hydrocarbon-degrading consortium in deep-sea sediment.</title>
        <authorList>
            <person name="Dong C."/>
            <person name="Ma T."/>
            <person name="Liu R."/>
            <person name="Shao Z."/>
        </authorList>
    </citation>
    <scope>NUCLEOTIDE SEQUENCE [LARGE SCALE GENOMIC DNA]</scope>
    <source>
        <strain evidence="2">soil36-7</strain>
    </source>
</reference>
<accession>A0A4P7XN14</accession>
<dbReference type="EMBL" id="CP031093">
    <property type="protein sequence ID" value="QCF27677.1"/>
    <property type="molecule type" value="Genomic_DNA"/>
</dbReference>